<dbReference type="EMBL" id="CYZT01000560">
    <property type="protein sequence ID" value="CUP91474.1"/>
    <property type="molecule type" value="Genomic_DNA"/>
</dbReference>
<accession>A0A174S0M1</accession>
<dbReference type="Pfam" id="PF08669">
    <property type="entry name" value="GCV_T_C"/>
    <property type="match status" value="1"/>
</dbReference>
<evidence type="ECO:0000259" key="1">
    <source>
        <dbReference type="Pfam" id="PF08669"/>
    </source>
</evidence>
<dbReference type="PANTHER" id="PTHR43757">
    <property type="entry name" value="AMINOMETHYLTRANSFERASE"/>
    <property type="match status" value="1"/>
</dbReference>
<feature type="domain" description="Aminomethyltransferase C-terminal" evidence="1">
    <location>
        <begin position="5"/>
        <end position="67"/>
    </location>
</feature>
<dbReference type="GO" id="GO:0008168">
    <property type="term" value="F:methyltransferase activity"/>
    <property type="evidence" value="ECO:0007669"/>
    <property type="project" value="UniProtKB-KW"/>
</dbReference>
<sequence length="69" mass="7246">MTGRGIAREGCPVYDGGRQVGVVTSGTHCPWVGQAVALALVDAAYKEPGTPLQVDVRGRRVDAQVVKIL</sequence>
<dbReference type="PANTHER" id="PTHR43757:SF2">
    <property type="entry name" value="AMINOMETHYLTRANSFERASE, MITOCHONDRIAL"/>
    <property type="match status" value="1"/>
</dbReference>
<evidence type="ECO:0000313" key="3">
    <source>
        <dbReference type="Proteomes" id="UP000095746"/>
    </source>
</evidence>
<dbReference type="InterPro" id="IPR028896">
    <property type="entry name" value="GcvT/YgfZ/DmdA"/>
</dbReference>
<dbReference type="Gene3D" id="2.40.30.110">
    <property type="entry name" value="Aminomethyltransferase beta-barrel domains"/>
    <property type="match status" value="1"/>
</dbReference>
<proteinExistence type="predicted"/>
<organism evidence="2 3">
    <name type="scientific">Flavonifractor plautii</name>
    <name type="common">Fusobacterium plautii</name>
    <dbReference type="NCBI Taxonomy" id="292800"/>
    <lineage>
        <taxon>Bacteria</taxon>
        <taxon>Bacillati</taxon>
        <taxon>Bacillota</taxon>
        <taxon>Clostridia</taxon>
        <taxon>Eubacteriales</taxon>
        <taxon>Oscillospiraceae</taxon>
        <taxon>Flavonifractor</taxon>
    </lineage>
</organism>
<dbReference type="SUPFAM" id="SSF101790">
    <property type="entry name" value="Aminomethyltransferase beta-barrel domain"/>
    <property type="match status" value="1"/>
</dbReference>
<keyword evidence="2" id="KW-0489">Methyltransferase</keyword>
<name>A0A174S0M1_FLAPL</name>
<dbReference type="Proteomes" id="UP000095746">
    <property type="component" value="Unassembled WGS sequence"/>
</dbReference>
<reference evidence="2 3" key="1">
    <citation type="submission" date="2015-09" db="EMBL/GenBank/DDBJ databases">
        <authorList>
            <consortium name="Pathogen Informatics"/>
        </authorList>
    </citation>
    <scope>NUCLEOTIDE SEQUENCE [LARGE SCALE GENOMIC DNA]</scope>
    <source>
        <strain evidence="2 3">2789STDY5608854</strain>
    </source>
</reference>
<evidence type="ECO:0000313" key="2">
    <source>
        <dbReference type="EMBL" id="CUP91474.1"/>
    </source>
</evidence>
<dbReference type="InterPro" id="IPR029043">
    <property type="entry name" value="GcvT/YgfZ_C"/>
</dbReference>
<dbReference type="GO" id="GO:0005829">
    <property type="term" value="C:cytosol"/>
    <property type="evidence" value="ECO:0007669"/>
    <property type="project" value="TreeGrafter"/>
</dbReference>
<dbReference type="EC" id="2.1.2.10" evidence="2"/>
<protein>
    <submittedName>
        <fullName evidence="2">Aminomethyltransferase</fullName>
        <ecNumber evidence="2">2.1.2.10</ecNumber>
    </submittedName>
</protein>
<dbReference type="AlphaFoldDB" id="A0A174S0M1"/>
<dbReference type="GO" id="GO:0004047">
    <property type="term" value="F:aminomethyltransferase activity"/>
    <property type="evidence" value="ECO:0007669"/>
    <property type="project" value="UniProtKB-EC"/>
</dbReference>
<keyword evidence="2" id="KW-0808">Transferase</keyword>
<dbReference type="InterPro" id="IPR013977">
    <property type="entry name" value="GcvT_C"/>
</dbReference>
<dbReference type="GO" id="GO:0032259">
    <property type="term" value="P:methylation"/>
    <property type="evidence" value="ECO:0007669"/>
    <property type="project" value="UniProtKB-KW"/>
</dbReference>
<gene>
    <name evidence="2" type="primary">gcvT</name>
    <name evidence="2" type="ORF">ERS852411_03739</name>
</gene>